<evidence type="ECO:0000313" key="2">
    <source>
        <dbReference type="EMBL" id="KAK1405638.1"/>
    </source>
</evidence>
<feature type="transmembrane region" description="Helical" evidence="1">
    <location>
        <begin position="138"/>
        <end position="157"/>
    </location>
</feature>
<gene>
    <name evidence="2" type="ORF">POM88_005243</name>
</gene>
<sequence>MTTNGSRQSITFNTFSGQLNVVFASVTLEYIKYSPLQHQQAILAFAISALLNILQLKPHSPFDTHPKIMKMAVIFFLLYCFGCIVESRIPVGTTNPLARRLFPNSDGNVVQSCVRLFGYFSLVFLASILLYSDSVWPLLFLIFTLFMMGMLMHWLLVHCKLLDESPNSNLHDYNPRTSFFRVPLAVTSSHPV</sequence>
<organism evidence="2 3">
    <name type="scientific">Heracleum sosnowskyi</name>
    <dbReference type="NCBI Taxonomy" id="360622"/>
    <lineage>
        <taxon>Eukaryota</taxon>
        <taxon>Viridiplantae</taxon>
        <taxon>Streptophyta</taxon>
        <taxon>Embryophyta</taxon>
        <taxon>Tracheophyta</taxon>
        <taxon>Spermatophyta</taxon>
        <taxon>Magnoliopsida</taxon>
        <taxon>eudicotyledons</taxon>
        <taxon>Gunneridae</taxon>
        <taxon>Pentapetalae</taxon>
        <taxon>asterids</taxon>
        <taxon>campanulids</taxon>
        <taxon>Apiales</taxon>
        <taxon>Apiaceae</taxon>
        <taxon>Apioideae</taxon>
        <taxon>apioid superclade</taxon>
        <taxon>Tordylieae</taxon>
        <taxon>Tordyliinae</taxon>
        <taxon>Heracleum</taxon>
    </lineage>
</organism>
<dbReference type="Proteomes" id="UP001237642">
    <property type="component" value="Unassembled WGS sequence"/>
</dbReference>
<name>A0AAD8JKW8_9APIA</name>
<keyword evidence="1" id="KW-0472">Membrane</keyword>
<dbReference type="PANTHER" id="PTHR34115">
    <property type="entry name" value="PROTEIN, PUTATIVE-RELATED"/>
    <property type="match status" value="1"/>
</dbReference>
<evidence type="ECO:0000313" key="3">
    <source>
        <dbReference type="Proteomes" id="UP001237642"/>
    </source>
</evidence>
<reference evidence="2" key="1">
    <citation type="submission" date="2023-02" db="EMBL/GenBank/DDBJ databases">
        <title>Genome of toxic invasive species Heracleum sosnowskyi carries increased number of genes despite the absence of recent whole-genome duplications.</title>
        <authorList>
            <person name="Schelkunov M."/>
            <person name="Shtratnikova V."/>
            <person name="Makarenko M."/>
            <person name="Klepikova A."/>
            <person name="Omelchenko D."/>
            <person name="Novikova G."/>
            <person name="Obukhova E."/>
            <person name="Bogdanov V."/>
            <person name="Penin A."/>
            <person name="Logacheva M."/>
        </authorList>
    </citation>
    <scope>NUCLEOTIDE SEQUENCE</scope>
    <source>
        <strain evidence="2">Hsosn_3</strain>
        <tissue evidence="2">Leaf</tissue>
    </source>
</reference>
<reference evidence="2" key="2">
    <citation type="submission" date="2023-05" db="EMBL/GenBank/DDBJ databases">
        <authorList>
            <person name="Schelkunov M.I."/>
        </authorList>
    </citation>
    <scope>NUCLEOTIDE SEQUENCE</scope>
    <source>
        <strain evidence="2">Hsosn_3</strain>
        <tissue evidence="2">Leaf</tissue>
    </source>
</reference>
<feature type="transmembrane region" description="Helical" evidence="1">
    <location>
        <begin position="109"/>
        <end position="131"/>
    </location>
</feature>
<comment type="caution">
    <text evidence="2">The sequence shown here is derived from an EMBL/GenBank/DDBJ whole genome shotgun (WGS) entry which is preliminary data.</text>
</comment>
<dbReference type="InterPro" id="IPR053258">
    <property type="entry name" value="Ca-permeable_cation_channel"/>
</dbReference>
<dbReference type="PANTHER" id="PTHR34115:SF5">
    <property type="entry name" value="PROTEIN, PUTATIVE-RELATED"/>
    <property type="match status" value="1"/>
</dbReference>
<accession>A0AAD8JKW8</accession>
<dbReference type="EMBL" id="JAUIZM010000001">
    <property type="protein sequence ID" value="KAK1405638.1"/>
    <property type="molecule type" value="Genomic_DNA"/>
</dbReference>
<dbReference type="AlphaFoldDB" id="A0AAD8JKW8"/>
<keyword evidence="1" id="KW-0812">Transmembrane</keyword>
<keyword evidence="3" id="KW-1185">Reference proteome</keyword>
<keyword evidence="1" id="KW-1133">Transmembrane helix</keyword>
<protein>
    <submittedName>
        <fullName evidence="2">Uncharacterized protein</fullName>
    </submittedName>
</protein>
<evidence type="ECO:0000256" key="1">
    <source>
        <dbReference type="SAM" id="Phobius"/>
    </source>
</evidence>
<feature type="transmembrane region" description="Helical" evidence="1">
    <location>
        <begin position="68"/>
        <end position="89"/>
    </location>
</feature>
<proteinExistence type="predicted"/>